<gene>
    <name evidence="2" type="ORF">GCM10007147_33370</name>
</gene>
<accession>A0A918XHJ0</accession>
<dbReference type="InterPro" id="IPR013974">
    <property type="entry name" value="SAF"/>
</dbReference>
<keyword evidence="3" id="KW-1185">Reference proteome</keyword>
<comment type="caution">
    <text evidence="2">The sequence shown here is derived from an EMBL/GenBank/DDBJ whole genome shotgun (WGS) entry which is preliminary data.</text>
</comment>
<proteinExistence type="predicted"/>
<evidence type="ECO:0000313" key="3">
    <source>
        <dbReference type="Proteomes" id="UP000654947"/>
    </source>
</evidence>
<protein>
    <recommendedName>
        <fullName evidence="1">SAF domain-containing protein</fullName>
    </recommendedName>
</protein>
<name>A0A918XHJ0_9ACTN</name>
<sequence>MDNRPGRTRPVYRRTMADALSPYRHRRAVHRFLDRHRRPLTALLAACALLSAVLVLRPPPEPGREVLVAARDLDASAPLGDADLTPRHLPESVLPQGALAAGTTAAGRLLSGPVREGEVLTDARLADPPARPYGPDLVAAPVRVADPGAATLLTPGDRVDVLAASASDPSAPTRAGPAVEVVSDRPVLAVPDQDTGGGEGGALLLVAADAEEARALAGFAADSRLSVSIRS</sequence>
<evidence type="ECO:0000259" key="1">
    <source>
        <dbReference type="SMART" id="SM00858"/>
    </source>
</evidence>
<feature type="domain" description="SAF" evidence="1">
    <location>
        <begin position="64"/>
        <end position="126"/>
    </location>
</feature>
<dbReference type="Proteomes" id="UP000654947">
    <property type="component" value="Unassembled WGS sequence"/>
</dbReference>
<evidence type="ECO:0000313" key="2">
    <source>
        <dbReference type="EMBL" id="GHD30985.1"/>
    </source>
</evidence>
<dbReference type="AlphaFoldDB" id="A0A918XHJ0"/>
<dbReference type="CDD" id="cd11614">
    <property type="entry name" value="SAF_CpaB_FlgA_like"/>
    <property type="match status" value="1"/>
</dbReference>
<dbReference type="Pfam" id="PF08666">
    <property type="entry name" value="SAF"/>
    <property type="match status" value="1"/>
</dbReference>
<dbReference type="EMBL" id="BMXL01000019">
    <property type="protein sequence ID" value="GHD30985.1"/>
    <property type="molecule type" value="Genomic_DNA"/>
</dbReference>
<dbReference type="SMART" id="SM00858">
    <property type="entry name" value="SAF"/>
    <property type="match status" value="1"/>
</dbReference>
<reference evidence="2 3" key="1">
    <citation type="journal article" date="2014" name="Int. J. Syst. Evol. Microbiol.">
        <title>Complete genome sequence of Corynebacterium casei LMG S-19264T (=DSM 44701T), isolated from a smear-ripened cheese.</title>
        <authorList>
            <consortium name="US DOE Joint Genome Institute (JGI-PGF)"/>
            <person name="Walter F."/>
            <person name="Albersmeier A."/>
            <person name="Kalinowski J."/>
            <person name="Ruckert C."/>
        </authorList>
    </citation>
    <scope>NUCLEOTIDE SEQUENCE [LARGE SCALE GENOMIC DNA]</scope>
    <source>
        <strain evidence="2 3">KCTC 19473</strain>
    </source>
</reference>
<organism evidence="2 3">
    <name type="scientific">Nocardiopsis kunsanensis</name>
    <dbReference type="NCBI Taxonomy" id="141693"/>
    <lineage>
        <taxon>Bacteria</taxon>
        <taxon>Bacillati</taxon>
        <taxon>Actinomycetota</taxon>
        <taxon>Actinomycetes</taxon>
        <taxon>Streptosporangiales</taxon>
        <taxon>Nocardiopsidaceae</taxon>
        <taxon>Nocardiopsis</taxon>
    </lineage>
</organism>